<dbReference type="SMART" id="SM01321">
    <property type="entry name" value="Y1_Tnp"/>
    <property type="match status" value="1"/>
</dbReference>
<organism evidence="3 4">
    <name type="scientific">Luteimonas marina</name>
    <dbReference type="NCBI Taxonomy" id="488485"/>
    <lineage>
        <taxon>Bacteria</taxon>
        <taxon>Pseudomonadati</taxon>
        <taxon>Pseudomonadota</taxon>
        <taxon>Gammaproteobacteria</taxon>
        <taxon>Lysobacterales</taxon>
        <taxon>Lysobacteraceae</taxon>
        <taxon>Luteimonas</taxon>
    </lineage>
</organism>
<dbReference type="Gene3D" id="3.30.70.1290">
    <property type="entry name" value="Transposase IS200-like"/>
    <property type="match status" value="1"/>
</dbReference>
<dbReference type="InterPro" id="IPR036515">
    <property type="entry name" value="Transposase_17_sf"/>
</dbReference>
<dbReference type="Pfam" id="PF01797">
    <property type="entry name" value="Y1_Tnp"/>
    <property type="match status" value="1"/>
</dbReference>
<keyword evidence="4" id="KW-1185">Reference proteome</keyword>
<dbReference type="InterPro" id="IPR002686">
    <property type="entry name" value="Transposase_17"/>
</dbReference>
<feature type="domain" description="Transposase IS200-like" evidence="2">
    <location>
        <begin position="9"/>
        <end position="124"/>
    </location>
</feature>
<dbReference type="PANTHER" id="PTHR34322">
    <property type="entry name" value="TRANSPOSASE, Y1_TNP DOMAIN-CONTAINING"/>
    <property type="match status" value="1"/>
</dbReference>
<proteinExistence type="predicted"/>
<evidence type="ECO:0000259" key="2">
    <source>
        <dbReference type="SMART" id="SM01321"/>
    </source>
</evidence>
<dbReference type="GO" id="GO:0004803">
    <property type="term" value="F:transposase activity"/>
    <property type="evidence" value="ECO:0007669"/>
    <property type="project" value="InterPro"/>
</dbReference>
<dbReference type="AlphaFoldDB" id="A0A5C5UCL1"/>
<dbReference type="GO" id="GO:0003677">
    <property type="term" value="F:DNA binding"/>
    <property type="evidence" value="ECO:0007669"/>
    <property type="project" value="InterPro"/>
</dbReference>
<dbReference type="PANTHER" id="PTHR34322:SF2">
    <property type="entry name" value="TRANSPOSASE IS200-LIKE DOMAIN-CONTAINING PROTEIN"/>
    <property type="match status" value="1"/>
</dbReference>
<evidence type="ECO:0000313" key="4">
    <source>
        <dbReference type="Proteomes" id="UP000319980"/>
    </source>
</evidence>
<evidence type="ECO:0000313" key="3">
    <source>
        <dbReference type="EMBL" id="TWT23567.1"/>
    </source>
</evidence>
<accession>A0A5C5UCL1</accession>
<reference evidence="3 4" key="1">
    <citation type="journal article" date="2008" name="Int. J. Syst. Evol. Microbiol.">
        <title>Luteimonas marina sp. nov., isolated from seawater.</title>
        <authorList>
            <person name="Baik K.S."/>
            <person name="Park S.C."/>
            <person name="Kim M.S."/>
            <person name="Kim E.M."/>
            <person name="Park C."/>
            <person name="Chun J."/>
            <person name="Seong C.N."/>
        </authorList>
    </citation>
    <scope>NUCLEOTIDE SEQUENCE [LARGE SCALE GENOMIC DNA]</scope>
    <source>
        <strain evidence="3 4">FR1330</strain>
    </source>
</reference>
<name>A0A5C5UCL1_9GAMM</name>
<dbReference type="RefSeq" id="WP_146384789.1">
    <property type="nucleotide sequence ID" value="NZ_VOHK01000001.1"/>
</dbReference>
<sequence>MPRPPRIDLPGIAQHIVQRRNDRQPCFFADVDRIRYLQDLRDIARREYCTVHAYVLMDNHVHLLVTPMAPGQVGRLMQALGRVYVRYVNDRYSRTGTLWEGRYKACPVIDDGYVLRCQRHIELNPLRARMVADPGDYRWSSHRAATLAEPDPLVHPHRAWLALGHDPPTRQRAWRDLLGEAIDPAETDAIRLHLQRQQLYAPEPIRRAVGTQLGGTAGPGRMGRPCKSPGQPAACEESSP</sequence>
<dbReference type="EMBL" id="VOHK01000001">
    <property type="protein sequence ID" value="TWT23567.1"/>
    <property type="molecule type" value="Genomic_DNA"/>
</dbReference>
<dbReference type="OrthoDB" id="9814067at2"/>
<evidence type="ECO:0000256" key="1">
    <source>
        <dbReference type="SAM" id="MobiDB-lite"/>
    </source>
</evidence>
<feature type="region of interest" description="Disordered" evidence="1">
    <location>
        <begin position="203"/>
        <end position="240"/>
    </location>
</feature>
<dbReference type="SUPFAM" id="SSF143422">
    <property type="entry name" value="Transposase IS200-like"/>
    <property type="match status" value="1"/>
</dbReference>
<dbReference type="GO" id="GO:0006313">
    <property type="term" value="P:DNA transposition"/>
    <property type="evidence" value="ECO:0007669"/>
    <property type="project" value="InterPro"/>
</dbReference>
<gene>
    <name evidence="3" type="ORF">FQY83_02705</name>
</gene>
<protein>
    <submittedName>
        <fullName evidence="3">Transposase</fullName>
    </submittedName>
</protein>
<dbReference type="Proteomes" id="UP000319980">
    <property type="component" value="Unassembled WGS sequence"/>
</dbReference>
<feature type="compositionally biased region" description="Gly residues" evidence="1">
    <location>
        <begin position="212"/>
        <end position="221"/>
    </location>
</feature>
<comment type="caution">
    <text evidence="3">The sequence shown here is derived from an EMBL/GenBank/DDBJ whole genome shotgun (WGS) entry which is preliminary data.</text>
</comment>